<dbReference type="InterPro" id="IPR013830">
    <property type="entry name" value="SGNH_hydro"/>
</dbReference>
<proteinExistence type="predicted"/>
<dbReference type="Pfam" id="PF13472">
    <property type="entry name" value="Lipase_GDSL_2"/>
    <property type="match status" value="1"/>
</dbReference>
<dbReference type="SUPFAM" id="SSF52266">
    <property type="entry name" value="SGNH hydrolase"/>
    <property type="match status" value="1"/>
</dbReference>
<dbReference type="AlphaFoldDB" id="A0A0J6WIZ1"/>
<comment type="caution">
    <text evidence="2">The sequence shown here is derived from an EMBL/GenBank/DDBJ whole genome shotgun (WGS) entry which is preliminary data.</text>
</comment>
<evidence type="ECO:0000259" key="1">
    <source>
        <dbReference type="Pfam" id="PF13472"/>
    </source>
</evidence>
<dbReference type="PATRIC" id="fig|1807.14.peg.269"/>
<reference evidence="2 3" key="1">
    <citation type="journal article" date="2015" name="Genome Biol. Evol.">
        <title>Characterization of Three Mycobacterium spp. with Potential Use in Bioremediation by Genome Sequencing and Comparative Genomics.</title>
        <authorList>
            <person name="Das S."/>
            <person name="Pettersson B.M."/>
            <person name="Behra P.R."/>
            <person name="Ramesh M."/>
            <person name="Dasgupta S."/>
            <person name="Bhattacharya A."/>
            <person name="Kirsebom L.A."/>
        </authorList>
    </citation>
    <scope>NUCLEOTIDE SEQUENCE [LARGE SCALE GENOMIC DNA]</scope>
    <source>
        <strain evidence="2 3">DSM 44075</strain>
    </source>
</reference>
<name>A0A0J6WIZ1_9MYCO</name>
<gene>
    <name evidence="2" type="ORF">MOBUDSM44075_00259</name>
</gene>
<accession>A0A0J6WIZ1</accession>
<dbReference type="InterPro" id="IPR036514">
    <property type="entry name" value="SGNH_hydro_sf"/>
</dbReference>
<evidence type="ECO:0000313" key="2">
    <source>
        <dbReference type="EMBL" id="KMO81692.1"/>
    </source>
</evidence>
<sequence precursor="true">MIAGFHGRVAMPRRSTILLVVLSIAAAIAVPRVILNGSAASSDGPPLQTIAAPPTLPSRVAPAVLFIGDSYTKGPTTPDLSYGCLTATALGWECNIAAEGGTGYLSGGPGHRLEVTQPDLPSTSFVERLPRLREMYRADVVVLDGGRNDMQFATSDVDPIFAYTVKQVVESWPNSHVIVIGPWFLNEPVIRPPSLAGETIGHEFRSVLRSNPEFDDVEFIDPGALGWFVGIDTSPYVGDDGIHPTFAGVRKIAELLTRALKAQGVTHPS</sequence>
<protein>
    <recommendedName>
        <fullName evidence="1">SGNH hydrolase-type esterase domain-containing protein</fullName>
    </recommendedName>
</protein>
<organism evidence="2 3">
    <name type="scientific">Mycolicibacterium obuense</name>
    <dbReference type="NCBI Taxonomy" id="1807"/>
    <lineage>
        <taxon>Bacteria</taxon>
        <taxon>Bacillati</taxon>
        <taxon>Actinomycetota</taxon>
        <taxon>Actinomycetes</taxon>
        <taxon>Mycobacteriales</taxon>
        <taxon>Mycobacteriaceae</taxon>
        <taxon>Mycolicibacterium</taxon>
    </lineage>
</organism>
<dbReference type="Gene3D" id="3.40.50.1110">
    <property type="entry name" value="SGNH hydrolase"/>
    <property type="match status" value="1"/>
</dbReference>
<dbReference type="RefSeq" id="WP_048421827.1">
    <property type="nucleotide sequence ID" value="NZ_JYNU01000002.1"/>
</dbReference>
<dbReference type="Proteomes" id="UP000036313">
    <property type="component" value="Unassembled WGS sequence"/>
</dbReference>
<dbReference type="CDD" id="cd00229">
    <property type="entry name" value="SGNH_hydrolase"/>
    <property type="match status" value="1"/>
</dbReference>
<evidence type="ECO:0000313" key="3">
    <source>
        <dbReference type="Proteomes" id="UP000036313"/>
    </source>
</evidence>
<feature type="domain" description="SGNH hydrolase-type esterase" evidence="1">
    <location>
        <begin position="66"/>
        <end position="250"/>
    </location>
</feature>
<dbReference type="EMBL" id="JYNU01000002">
    <property type="protein sequence ID" value="KMO81692.1"/>
    <property type="molecule type" value="Genomic_DNA"/>
</dbReference>